<evidence type="ECO:0000256" key="2">
    <source>
        <dbReference type="SAM" id="MobiDB-lite"/>
    </source>
</evidence>
<feature type="domain" description="Bacterial type II secretion system protein E" evidence="3">
    <location>
        <begin position="43"/>
        <end position="296"/>
    </location>
</feature>
<dbReference type="EMBL" id="FNZI01000006">
    <property type="protein sequence ID" value="SEJ63985.1"/>
    <property type="molecule type" value="Genomic_DNA"/>
</dbReference>
<keyword evidence="5" id="KW-1185">Reference proteome</keyword>
<accession>A0A1H7ASH9</accession>
<name>A0A1H7ASH9_9MICO</name>
<dbReference type="Gene3D" id="3.30.450.90">
    <property type="match status" value="1"/>
</dbReference>
<dbReference type="eggNOG" id="COG4962">
    <property type="taxonomic scope" value="Bacteria"/>
</dbReference>
<dbReference type="InterPro" id="IPR001482">
    <property type="entry name" value="T2SS/T4SS_dom"/>
</dbReference>
<protein>
    <submittedName>
        <fullName evidence="4">Pilus assembly protein CpaF</fullName>
    </submittedName>
</protein>
<dbReference type="GO" id="GO:0016887">
    <property type="term" value="F:ATP hydrolysis activity"/>
    <property type="evidence" value="ECO:0007669"/>
    <property type="project" value="InterPro"/>
</dbReference>
<dbReference type="STRING" id="1043493.SAMN05421637_2522"/>
<proteinExistence type="inferred from homology"/>
<comment type="similarity">
    <text evidence="1">Belongs to the GSP E family.</text>
</comment>
<dbReference type="SUPFAM" id="SSF52540">
    <property type="entry name" value="P-loop containing nucleoside triphosphate hydrolases"/>
    <property type="match status" value="1"/>
</dbReference>
<dbReference type="NCBIfam" id="TIGR03819">
    <property type="entry name" value="heli_sec_ATPase"/>
    <property type="match status" value="1"/>
</dbReference>
<feature type="region of interest" description="Disordered" evidence="2">
    <location>
        <begin position="1"/>
        <end position="25"/>
    </location>
</feature>
<dbReference type="Proteomes" id="UP000183315">
    <property type="component" value="Unassembled WGS sequence"/>
</dbReference>
<dbReference type="CDD" id="cd01130">
    <property type="entry name" value="VirB11-like_ATPase"/>
    <property type="match status" value="1"/>
</dbReference>
<dbReference type="PANTHER" id="PTHR30486">
    <property type="entry name" value="TWITCHING MOTILITY PROTEIN PILT"/>
    <property type="match status" value="1"/>
</dbReference>
<evidence type="ECO:0000259" key="3">
    <source>
        <dbReference type="Pfam" id="PF00437"/>
    </source>
</evidence>
<dbReference type="PANTHER" id="PTHR30486:SF6">
    <property type="entry name" value="TYPE IV PILUS RETRACTATION ATPASE PILT"/>
    <property type="match status" value="1"/>
</dbReference>
<dbReference type="InterPro" id="IPR027417">
    <property type="entry name" value="P-loop_NTPase"/>
</dbReference>
<evidence type="ECO:0000256" key="1">
    <source>
        <dbReference type="ARBA" id="ARBA00006611"/>
    </source>
</evidence>
<gene>
    <name evidence="4" type="ORF">SAMN05421637_2522</name>
</gene>
<dbReference type="InterPro" id="IPR050921">
    <property type="entry name" value="T4SS_GSP_E_ATPase"/>
</dbReference>
<organism evidence="4 5">
    <name type="scientific">Demequina mangrovi</name>
    <dbReference type="NCBI Taxonomy" id="1043493"/>
    <lineage>
        <taxon>Bacteria</taxon>
        <taxon>Bacillati</taxon>
        <taxon>Actinomycetota</taxon>
        <taxon>Actinomycetes</taxon>
        <taxon>Micrococcales</taxon>
        <taxon>Demequinaceae</taxon>
        <taxon>Demequina</taxon>
    </lineage>
</organism>
<evidence type="ECO:0000313" key="4">
    <source>
        <dbReference type="EMBL" id="SEJ63985.1"/>
    </source>
</evidence>
<dbReference type="AlphaFoldDB" id="A0A1H7ASH9"/>
<evidence type="ECO:0000313" key="5">
    <source>
        <dbReference type="Proteomes" id="UP000183315"/>
    </source>
</evidence>
<dbReference type="Gene3D" id="3.40.50.300">
    <property type="entry name" value="P-loop containing nucleotide triphosphate hydrolases"/>
    <property type="match status" value="1"/>
</dbReference>
<reference evidence="5" key="1">
    <citation type="submission" date="2016-10" db="EMBL/GenBank/DDBJ databases">
        <authorList>
            <person name="Varghese N."/>
        </authorList>
    </citation>
    <scope>NUCLEOTIDE SEQUENCE [LARGE SCALE GENOMIC DNA]</scope>
    <source>
        <strain evidence="5">DSM 24868</strain>
    </source>
</reference>
<dbReference type="InterPro" id="IPR022399">
    <property type="entry name" value="TadA-like_ATPase"/>
</dbReference>
<sequence length="369" mass="38203">MRRLAAHRCPQDDAASGGSRASRVRLPGEVPRAQHGRVSSNPAAPIAPLLALPGVTDVLLQQPGVAWIDRGRGLERRETALADADAVRELAVTLASSAGRRLDDAEPTVDARLADGTRLHAVLPPVADGCTAISLRRVRSAPFAMPDLVAAGMLTAEVAALLAGLVRNRAAMLVSGGTGAGKTTLLAALLALADRAERIVLIEEAGEIAVSHPHVVRLVERRPNVEGAGAVPLDRLVREALRMRPDRLVLGECRGRELSDVLAAANTGHRGSLTTVHANTAADVPARLAALALLAGLPGPVLAAQAAAAFSVVVHVERTVTGRRVAEIARLEDGGGELRVRSALALADDGPRYGPAWSAVRAQAEGAAA</sequence>
<dbReference type="Pfam" id="PF00437">
    <property type="entry name" value="T2SSE"/>
    <property type="match status" value="1"/>
</dbReference>
<dbReference type="OrthoDB" id="9810761at2"/>